<organism evidence="2 3">
    <name type="scientific">Durusdinium trenchii</name>
    <dbReference type="NCBI Taxonomy" id="1381693"/>
    <lineage>
        <taxon>Eukaryota</taxon>
        <taxon>Sar</taxon>
        <taxon>Alveolata</taxon>
        <taxon>Dinophyceae</taxon>
        <taxon>Suessiales</taxon>
        <taxon>Symbiodiniaceae</taxon>
        <taxon>Durusdinium</taxon>
    </lineage>
</organism>
<dbReference type="SMART" id="SM00225">
    <property type="entry name" value="BTB"/>
    <property type="match status" value="1"/>
</dbReference>
<dbReference type="SUPFAM" id="SSF54695">
    <property type="entry name" value="POZ domain"/>
    <property type="match status" value="1"/>
</dbReference>
<gene>
    <name evidence="2" type="ORF">SCF082_LOCUS31795</name>
</gene>
<feature type="domain" description="BTB" evidence="1">
    <location>
        <begin position="86"/>
        <end position="157"/>
    </location>
</feature>
<protein>
    <submittedName>
        <fullName evidence="2">Germ cell-less protein-like 2 (Germ cell-less protein-like 1-like)</fullName>
    </submittedName>
</protein>
<evidence type="ECO:0000259" key="1">
    <source>
        <dbReference type="PROSITE" id="PS50097"/>
    </source>
</evidence>
<name>A0ABP0NA70_9DINO</name>
<sequence>GEMFGSDGSDPYGSSPYMATSATTLADLESFLAGAGDGFSADASTDAPFSTDSSRAAGTAWCQCMEGEQNALEQHNLQHFSSGELSDVELHAFGETWQLHRFCLVRSPFFRSMFLGDWVEAAKKDITLESEKLQGLSRDGLHHALEFLYCARLQPKSLDEFSEALLALKFLLMDEAVTQLLAKLERTLDCKDYGRVSSTAVLCKDGIPGLWQLTLAILAYHPLAVMDNVNDIHPEVLVGLVGHPGLRIRKDLSRYYLAEHILTEMTESQSSPKRPRRSTDDGQKARKYALAERLFATLPEWRLTEEDIKQIRAKGLVPDRLIVDWFLHPLRKYPISESLGYDVTISDQEVLVSVPESWRRLGNERIDPRPVLNTEGCAEPPIFFRVAGYYDSDDRRLFCHVRSSLADDKITFCTLRVCTPQGTVSDATKPSYPFSSIFRNGDFEMGSVPLPPGHHHKFFIVVGVPRKWGLGSYSRTTRSSFILESPY</sequence>
<dbReference type="InterPro" id="IPR000210">
    <property type="entry name" value="BTB/POZ_dom"/>
</dbReference>
<reference evidence="2 3" key="1">
    <citation type="submission" date="2024-02" db="EMBL/GenBank/DDBJ databases">
        <authorList>
            <person name="Chen Y."/>
            <person name="Shah S."/>
            <person name="Dougan E. K."/>
            <person name="Thang M."/>
            <person name="Chan C."/>
        </authorList>
    </citation>
    <scope>NUCLEOTIDE SEQUENCE [LARGE SCALE GENOMIC DNA]</scope>
</reference>
<dbReference type="Proteomes" id="UP001642464">
    <property type="component" value="Unassembled WGS sequence"/>
</dbReference>
<comment type="caution">
    <text evidence="2">The sequence shown here is derived from an EMBL/GenBank/DDBJ whole genome shotgun (WGS) entry which is preliminary data.</text>
</comment>
<evidence type="ECO:0000313" key="2">
    <source>
        <dbReference type="EMBL" id="CAK9060333.1"/>
    </source>
</evidence>
<evidence type="ECO:0000313" key="3">
    <source>
        <dbReference type="Proteomes" id="UP001642464"/>
    </source>
</evidence>
<feature type="non-terminal residue" evidence="2">
    <location>
        <position position="1"/>
    </location>
</feature>
<accession>A0ABP0NA70</accession>
<dbReference type="Pfam" id="PF00651">
    <property type="entry name" value="BTB"/>
    <property type="match status" value="1"/>
</dbReference>
<proteinExistence type="predicted"/>
<keyword evidence="3" id="KW-1185">Reference proteome</keyword>
<dbReference type="EMBL" id="CAXAMM010027180">
    <property type="protein sequence ID" value="CAK9060333.1"/>
    <property type="molecule type" value="Genomic_DNA"/>
</dbReference>
<dbReference type="PROSITE" id="PS50097">
    <property type="entry name" value="BTB"/>
    <property type="match status" value="1"/>
</dbReference>
<dbReference type="PANTHER" id="PTHR47369">
    <property type="entry name" value="BTB/POZ DOMAIN-CONTAINING PROTEIN"/>
    <property type="match status" value="1"/>
</dbReference>
<dbReference type="InterPro" id="IPR011333">
    <property type="entry name" value="SKP1/BTB/POZ_sf"/>
</dbReference>
<dbReference type="Gene3D" id="3.30.710.10">
    <property type="entry name" value="Potassium Channel Kv1.1, Chain A"/>
    <property type="match status" value="1"/>
</dbReference>
<dbReference type="PANTHER" id="PTHR47369:SF1">
    <property type="entry name" value="BTB_POZ DOMAIN-CONTAINING PROTEIN"/>
    <property type="match status" value="1"/>
</dbReference>